<dbReference type="Proteomes" id="UP000828390">
    <property type="component" value="Unassembled WGS sequence"/>
</dbReference>
<reference evidence="1" key="2">
    <citation type="submission" date="2020-11" db="EMBL/GenBank/DDBJ databases">
        <authorList>
            <person name="McCartney M.A."/>
            <person name="Auch B."/>
            <person name="Kono T."/>
            <person name="Mallez S."/>
            <person name="Becker A."/>
            <person name="Gohl D.M."/>
            <person name="Silverstein K.A.T."/>
            <person name="Koren S."/>
            <person name="Bechman K.B."/>
            <person name="Herman A."/>
            <person name="Abrahante J.E."/>
            <person name="Garbe J."/>
        </authorList>
    </citation>
    <scope>NUCLEOTIDE SEQUENCE</scope>
    <source>
        <strain evidence="1">Duluth1</strain>
        <tissue evidence="1">Whole animal</tissue>
    </source>
</reference>
<protein>
    <submittedName>
        <fullName evidence="1">Uncharacterized protein</fullName>
    </submittedName>
</protein>
<dbReference type="EMBL" id="JAIWYP010000007">
    <property type="protein sequence ID" value="KAH3799006.1"/>
    <property type="molecule type" value="Genomic_DNA"/>
</dbReference>
<organism evidence="1 2">
    <name type="scientific">Dreissena polymorpha</name>
    <name type="common">Zebra mussel</name>
    <name type="synonym">Mytilus polymorpha</name>
    <dbReference type="NCBI Taxonomy" id="45954"/>
    <lineage>
        <taxon>Eukaryota</taxon>
        <taxon>Metazoa</taxon>
        <taxon>Spiralia</taxon>
        <taxon>Lophotrochozoa</taxon>
        <taxon>Mollusca</taxon>
        <taxon>Bivalvia</taxon>
        <taxon>Autobranchia</taxon>
        <taxon>Heteroconchia</taxon>
        <taxon>Euheterodonta</taxon>
        <taxon>Imparidentia</taxon>
        <taxon>Neoheterodontei</taxon>
        <taxon>Myida</taxon>
        <taxon>Dreissenoidea</taxon>
        <taxon>Dreissenidae</taxon>
        <taxon>Dreissena</taxon>
    </lineage>
</organism>
<proteinExistence type="predicted"/>
<reference evidence="1" key="1">
    <citation type="journal article" date="2019" name="bioRxiv">
        <title>The Genome of the Zebra Mussel, Dreissena polymorpha: A Resource for Invasive Species Research.</title>
        <authorList>
            <person name="McCartney M.A."/>
            <person name="Auch B."/>
            <person name="Kono T."/>
            <person name="Mallez S."/>
            <person name="Zhang Y."/>
            <person name="Obille A."/>
            <person name="Becker A."/>
            <person name="Abrahante J.E."/>
            <person name="Garbe J."/>
            <person name="Badalamenti J.P."/>
            <person name="Herman A."/>
            <person name="Mangelson H."/>
            <person name="Liachko I."/>
            <person name="Sullivan S."/>
            <person name="Sone E.D."/>
            <person name="Koren S."/>
            <person name="Silverstein K.A.T."/>
            <person name="Beckman K.B."/>
            <person name="Gohl D.M."/>
        </authorList>
    </citation>
    <scope>NUCLEOTIDE SEQUENCE</scope>
    <source>
        <strain evidence="1">Duluth1</strain>
        <tissue evidence="1">Whole animal</tissue>
    </source>
</reference>
<accession>A0A9D4FJ70</accession>
<gene>
    <name evidence="1" type="ORF">DPMN_152610</name>
</gene>
<sequence length="101" mass="11865">MSRLQPLPEALFSDGRGSWHAFLTKFEINSGIYEWEDAEKRDYLCLCLTDKASQYYALVMDRKLELGYLEIVDKPERRFSYREMPETARVTFSGARQGNEE</sequence>
<dbReference type="AlphaFoldDB" id="A0A9D4FJ70"/>
<name>A0A9D4FJ70_DREPO</name>
<keyword evidence="2" id="KW-1185">Reference proteome</keyword>
<comment type="caution">
    <text evidence="1">The sequence shown here is derived from an EMBL/GenBank/DDBJ whole genome shotgun (WGS) entry which is preliminary data.</text>
</comment>
<evidence type="ECO:0000313" key="1">
    <source>
        <dbReference type="EMBL" id="KAH3799006.1"/>
    </source>
</evidence>
<evidence type="ECO:0000313" key="2">
    <source>
        <dbReference type="Proteomes" id="UP000828390"/>
    </source>
</evidence>